<dbReference type="WBParaSite" id="jg3794">
    <property type="protein sequence ID" value="jg3794"/>
    <property type="gene ID" value="jg3794"/>
</dbReference>
<accession>A0A915E9I6</accession>
<sequence>MISIVSIQDYNDYSPTVQFTQAMLPLYNQQPAMPTNLPYNYLYPGPPPVPPTNPPPQAYTLPYASYRKPPTGVDSQQRELLSKIAEESENFNFPRHHKTTSPASTKEQAFQQLLSNFVTQLPKIAQSMVQIGVNGAGTGPAKENWISLTSTTISPTDQFRPIGSIEEVEETDQASSIGPMEQNIRQDGNAGSLINSMPEPATFLSFNKLLSSFAEGDRAKGQNEHEETIYDMSNVRGTPILKVGCSRLFGIKTNDKLLEVRAVHNGSCTEHGYIICENGEISTRG</sequence>
<name>A0A915E9I6_9BILA</name>
<proteinExistence type="predicted"/>
<reference evidence="2" key="1">
    <citation type="submission" date="2022-11" db="UniProtKB">
        <authorList>
            <consortium name="WormBaseParasite"/>
        </authorList>
    </citation>
    <scope>IDENTIFICATION</scope>
</reference>
<evidence type="ECO:0000313" key="2">
    <source>
        <dbReference type="WBParaSite" id="jg3794"/>
    </source>
</evidence>
<organism evidence="1 2">
    <name type="scientific">Ditylenchus dipsaci</name>
    <dbReference type="NCBI Taxonomy" id="166011"/>
    <lineage>
        <taxon>Eukaryota</taxon>
        <taxon>Metazoa</taxon>
        <taxon>Ecdysozoa</taxon>
        <taxon>Nematoda</taxon>
        <taxon>Chromadorea</taxon>
        <taxon>Rhabditida</taxon>
        <taxon>Tylenchina</taxon>
        <taxon>Tylenchomorpha</taxon>
        <taxon>Sphaerularioidea</taxon>
        <taxon>Anguinidae</taxon>
        <taxon>Anguininae</taxon>
        <taxon>Ditylenchus</taxon>
    </lineage>
</organism>
<keyword evidence="1" id="KW-1185">Reference proteome</keyword>
<dbReference type="AlphaFoldDB" id="A0A915E9I6"/>
<dbReference type="Proteomes" id="UP000887574">
    <property type="component" value="Unplaced"/>
</dbReference>
<protein>
    <submittedName>
        <fullName evidence="2">Uncharacterized protein</fullName>
    </submittedName>
</protein>
<evidence type="ECO:0000313" key="1">
    <source>
        <dbReference type="Proteomes" id="UP000887574"/>
    </source>
</evidence>